<feature type="region of interest" description="Disordered" evidence="2">
    <location>
        <begin position="676"/>
        <end position="708"/>
    </location>
</feature>
<keyword evidence="3" id="KW-0812">Transmembrane</keyword>
<keyword evidence="1" id="KW-0175">Coiled coil</keyword>
<evidence type="ECO:0000256" key="3">
    <source>
        <dbReference type="SAM" id="Phobius"/>
    </source>
</evidence>
<dbReference type="RefSeq" id="WP_200387688.1">
    <property type="nucleotide sequence ID" value="NZ_NRSD01000008.1"/>
</dbReference>
<dbReference type="AlphaFoldDB" id="A0A9X0WHX8"/>
<sequence length="821" mass="94148">MELTRRLRPFWRVPSLDFLLLRPYGDSLATPAVRVWIAFVWIIIFLMASIEGVVWGLVGASIVPQATAWLRPIVGLFMFVLMFAVIWIVDASLVMSERPIRPPRGQKALGSTDQPGSGARWFVGLLLRILIVAVSLYVTAPFLAKLIRADDIESHHQRLIEEYYAERDAAFETQVAAQARGIEAHYAGLLQPLEEEIERLRESLASERQRRTQIETTYAPEINVLRAELAAAQARFGDEIHGREERPAGYGPEARRWETRVTELTAALREQQEEIDQRVETVARAIVELETRLASRTDALQQLRREQRQAIERVRAEVAAQQLEENPPRLTFAARSKALQDLRDSPAEAGVPHFETVDGFAQAALAILFFSLIALKLFEPAAVRAYFTESLQLRYRQYRAGGLTEIPGFEHPNDPRRCLNPVEFARQWRHYETDPEGFFAEQQVRMDLAEPVVTQQADQSFQRGLLRHRHENLALERETTERRHEIELDAYEREQRLRAEAMTVQLADEVRAKKDHRVVELELELQRARDAWNLLKAREEAALRERTENAEQSIEQARQERRLHEKELDQQREQRWEELRQTELERQRRHQLELAEQAQRRHREAYQDRLRSLREELTRVRALESEQANAVRVARDTLTQLAEAISVLQERIAPLEVELAEQRARRRDLVAAALGPGESLSPAAGSRPVSRGFWSRSEPASVAPSAREARRELKTLEKQLRSRGERLAAWREELRTLEARRSLREDELSAREQTLRQLQARVFFHEDAIGALLTHDLLVATPIPAPDAPGGSSDSPLRVPDPPQGVTLTDSVPARGGRTQP</sequence>
<organism evidence="4 5">
    <name type="scientific">Thiocapsa imhoffii</name>
    <dbReference type="NCBI Taxonomy" id="382777"/>
    <lineage>
        <taxon>Bacteria</taxon>
        <taxon>Pseudomonadati</taxon>
        <taxon>Pseudomonadota</taxon>
        <taxon>Gammaproteobacteria</taxon>
        <taxon>Chromatiales</taxon>
        <taxon>Chromatiaceae</taxon>
        <taxon>Thiocapsa</taxon>
    </lineage>
</organism>
<evidence type="ECO:0000313" key="5">
    <source>
        <dbReference type="Proteomes" id="UP001138802"/>
    </source>
</evidence>
<gene>
    <name evidence="4" type="ORF">CKO25_09495</name>
</gene>
<evidence type="ECO:0000256" key="2">
    <source>
        <dbReference type="SAM" id="MobiDB-lite"/>
    </source>
</evidence>
<feature type="coiled-coil region" evidence="1">
    <location>
        <begin position="511"/>
        <end position="623"/>
    </location>
</feature>
<comment type="caution">
    <text evidence="4">The sequence shown here is derived from an EMBL/GenBank/DDBJ whole genome shotgun (WGS) entry which is preliminary data.</text>
</comment>
<name>A0A9X0WHX8_9GAMM</name>
<evidence type="ECO:0000313" key="4">
    <source>
        <dbReference type="EMBL" id="MBK1644878.1"/>
    </source>
</evidence>
<keyword evidence="5" id="KW-1185">Reference proteome</keyword>
<dbReference type="InterPro" id="IPR025519">
    <property type="entry name" value="DUF4407"/>
</dbReference>
<accession>A0A9X0WHX8</accession>
<feature type="transmembrane region" description="Helical" evidence="3">
    <location>
        <begin position="121"/>
        <end position="144"/>
    </location>
</feature>
<dbReference type="EMBL" id="NRSD01000008">
    <property type="protein sequence ID" value="MBK1644878.1"/>
    <property type="molecule type" value="Genomic_DNA"/>
</dbReference>
<protein>
    <submittedName>
        <fullName evidence="4">Uncharacterized protein</fullName>
    </submittedName>
</protein>
<reference evidence="4 5" key="1">
    <citation type="journal article" date="2020" name="Microorganisms">
        <title>Osmotic Adaptation and Compatible Solute Biosynthesis of Phototrophic Bacteria as Revealed from Genome Analyses.</title>
        <authorList>
            <person name="Imhoff J.F."/>
            <person name="Rahn T."/>
            <person name="Kunzel S."/>
            <person name="Keller A."/>
            <person name="Neulinger S.C."/>
        </authorList>
    </citation>
    <scope>NUCLEOTIDE SEQUENCE [LARGE SCALE GENOMIC DNA]</scope>
    <source>
        <strain evidence="4 5">DSM 21303</strain>
    </source>
</reference>
<feature type="transmembrane region" description="Helical" evidence="3">
    <location>
        <begin position="69"/>
        <end position="89"/>
    </location>
</feature>
<proteinExistence type="predicted"/>
<keyword evidence="3" id="KW-0472">Membrane</keyword>
<feature type="region of interest" description="Disordered" evidence="2">
    <location>
        <begin position="781"/>
        <end position="821"/>
    </location>
</feature>
<feature type="coiled-coil region" evidence="1">
    <location>
        <begin position="190"/>
        <end position="217"/>
    </location>
</feature>
<dbReference type="Proteomes" id="UP001138802">
    <property type="component" value="Unassembled WGS sequence"/>
</dbReference>
<dbReference type="Pfam" id="PF14362">
    <property type="entry name" value="DUF4407"/>
    <property type="match status" value="1"/>
</dbReference>
<feature type="coiled-coil region" evidence="1">
    <location>
        <begin position="254"/>
        <end position="324"/>
    </location>
</feature>
<evidence type="ECO:0000256" key="1">
    <source>
        <dbReference type="SAM" id="Coils"/>
    </source>
</evidence>
<feature type="transmembrane region" description="Helical" evidence="3">
    <location>
        <begin position="35"/>
        <end position="57"/>
    </location>
</feature>
<keyword evidence="3" id="KW-1133">Transmembrane helix</keyword>